<dbReference type="EMBL" id="JAJSOF020000003">
    <property type="protein sequence ID" value="KAJ4449557.1"/>
    <property type="molecule type" value="Genomic_DNA"/>
</dbReference>
<sequence length="191" mass="21765">MASTWTGVEPATSSTEDQRYSYYATQTDNNEELLYFRTAPRFIQRPIKSSTGSFPGVKKMSEQVPTKPPHSSAEVKECMEFYLQAPMCLMACKMHVAPRDCEDSIVVGVMSIISWILNNECSARRKILYPKRVCRIGHIRRKYPPPSMLSQNRSSLACRVMGNKEWEQKTGLFLLKARQIRTSSVEVCDAN</sequence>
<gene>
    <name evidence="1" type="ORF">ANN_00959</name>
</gene>
<reference evidence="1 2" key="1">
    <citation type="journal article" date="2022" name="Allergy">
        <title>Genome assembly and annotation of Periplaneta americana reveal a comprehensive cockroach allergen profile.</title>
        <authorList>
            <person name="Wang L."/>
            <person name="Xiong Q."/>
            <person name="Saelim N."/>
            <person name="Wang L."/>
            <person name="Nong W."/>
            <person name="Wan A.T."/>
            <person name="Shi M."/>
            <person name="Liu X."/>
            <person name="Cao Q."/>
            <person name="Hui J.H.L."/>
            <person name="Sookrung N."/>
            <person name="Leung T.F."/>
            <person name="Tungtrongchitr A."/>
            <person name="Tsui S.K.W."/>
        </authorList>
    </citation>
    <scope>NUCLEOTIDE SEQUENCE [LARGE SCALE GENOMIC DNA]</scope>
    <source>
        <strain evidence="1">PWHHKU_190912</strain>
    </source>
</reference>
<evidence type="ECO:0000313" key="1">
    <source>
        <dbReference type="EMBL" id="KAJ4449557.1"/>
    </source>
</evidence>
<protein>
    <submittedName>
        <fullName evidence="1">Uncharacterized protein</fullName>
    </submittedName>
</protein>
<proteinExistence type="predicted"/>
<organism evidence="1 2">
    <name type="scientific">Periplaneta americana</name>
    <name type="common">American cockroach</name>
    <name type="synonym">Blatta americana</name>
    <dbReference type="NCBI Taxonomy" id="6978"/>
    <lineage>
        <taxon>Eukaryota</taxon>
        <taxon>Metazoa</taxon>
        <taxon>Ecdysozoa</taxon>
        <taxon>Arthropoda</taxon>
        <taxon>Hexapoda</taxon>
        <taxon>Insecta</taxon>
        <taxon>Pterygota</taxon>
        <taxon>Neoptera</taxon>
        <taxon>Polyneoptera</taxon>
        <taxon>Dictyoptera</taxon>
        <taxon>Blattodea</taxon>
        <taxon>Blattoidea</taxon>
        <taxon>Blattidae</taxon>
        <taxon>Blattinae</taxon>
        <taxon>Periplaneta</taxon>
    </lineage>
</organism>
<dbReference type="Proteomes" id="UP001148838">
    <property type="component" value="Unassembled WGS sequence"/>
</dbReference>
<evidence type="ECO:0000313" key="2">
    <source>
        <dbReference type="Proteomes" id="UP001148838"/>
    </source>
</evidence>
<name>A0ABQ8TU08_PERAM</name>
<comment type="caution">
    <text evidence="1">The sequence shown here is derived from an EMBL/GenBank/DDBJ whole genome shotgun (WGS) entry which is preliminary data.</text>
</comment>
<keyword evidence="2" id="KW-1185">Reference proteome</keyword>
<accession>A0ABQ8TU08</accession>